<dbReference type="PIRSF" id="PIRSF026509">
    <property type="entry name" value="UCP026509"/>
    <property type="match status" value="1"/>
</dbReference>
<feature type="transmembrane region" description="Helical" evidence="1">
    <location>
        <begin position="88"/>
        <end position="108"/>
    </location>
</feature>
<protein>
    <recommendedName>
        <fullName evidence="6">YqhA family protein</fullName>
    </recommendedName>
</protein>
<dbReference type="Proteomes" id="UP000630135">
    <property type="component" value="Unassembled WGS sequence"/>
</dbReference>
<accession>A0AAV4KBE8</accession>
<keyword evidence="1" id="KW-1133">Transmembrane helix</keyword>
<proteinExistence type="predicted"/>
<dbReference type="PANTHER" id="PTHR31721">
    <property type="entry name" value="OS06G0710300 PROTEIN"/>
    <property type="match status" value="1"/>
</dbReference>
<comment type="caution">
    <text evidence="2">The sequence shown here is derived from an EMBL/GenBank/DDBJ whole genome shotgun (WGS) entry which is preliminary data.</text>
</comment>
<dbReference type="InterPro" id="IPR005134">
    <property type="entry name" value="UPF0114"/>
</dbReference>
<keyword evidence="1" id="KW-0812">Transmembrane</keyword>
<evidence type="ECO:0000313" key="2">
    <source>
        <dbReference type="EMBL" id="GGI89198.1"/>
    </source>
</evidence>
<feature type="transmembrane region" description="Helical" evidence="1">
    <location>
        <begin position="34"/>
        <end position="59"/>
    </location>
</feature>
<dbReference type="AlphaFoldDB" id="A0AAV4KBE8"/>
<dbReference type="Pfam" id="PF03350">
    <property type="entry name" value="UPF0114"/>
    <property type="match status" value="1"/>
</dbReference>
<name>A0AAV4KBE8_9DEIO</name>
<organism evidence="2 5">
    <name type="scientific">Deinococcus wulumuqiensis</name>
    <dbReference type="NCBI Taxonomy" id="980427"/>
    <lineage>
        <taxon>Bacteria</taxon>
        <taxon>Thermotogati</taxon>
        <taxon>Deinococcota</taxon>
        <taxon>Deinococci</taxon>
        <taxon>Deinococcales</taxon>
        <taxon>Deinococcaceae</taxon>
        <taxon>Deinococcus</taxon>
    </lineage>
</organism>
<dbReference type="EMBL" id="BMMA01000027">
    <property type="protein sequence ID" value="GGI89198.1"/>
    <property type="molecule type" value="Genomic_DNA"/>
</dbReference>
<keyword evidence="1" id="KW-0472">Membrane</keyword>
<reference evidence="4" key="3">
    <citation type="journal article" date="2019" name="Int. J. Syst. Evol. Microbiol.">
        <title>The Global Catalogue of Microorganisms (GCM) 10K type strain sequencing project: providing services to taxonomists for standard genome sequencing and annotation.</title>
        <authorList>
            <consortium name="The Broad Institute Genomics Platform"/>
            <consortium name="The Broad Institute Genome Sequencing Center for Infectious Disease"/>
            <person name="Wu L."/>
            <person name="Ma J."/>
        </authorList>
    </citation>
    <scope>NUCLEOTIDE SEQUENCE [LARGE SCALE GENOMIC DNA]</scope>
    <source>
        <strain evidence="4">CGMCC 1.8884</strain>
    </source>
</reference>
<gene>
    <name evidence="3" type="ORF">GCM10008021_21370</name>
    <name evidence="2" type="ORF">GCM10010914_24410</name>
</gene>
<dbReference type="Proteomes" id="UP000652720">
    <property type="component" value="Unassembled WGS sequence"/>
</dbReference>
<dbReference type="EMBL" id="BMLZ01000028">
    <property type="protein sequence ID" value="GGP30486.1"/>
    <property type="molecule type" value="Genomic_DNA"/>
</dbReference>
<keyword evidence="4" id="KW-1185">Reference proteome</keyword>
<feature type="transmembrane region" description="Helical" evidence="1">
    <location>
        <begin position="154"/>
        <end position="175"/>
    </location>
</feature>
<reference evidence="3" key="1">
    <citation type="journal article" date="2014" name="Int. J. Syst. Evol. Microbiol.">
        <title>Complete genome of a new Firmicutes species belonging to the dominant human colonic microbiota ('Ruminococcus bicirculans') reveals two chromosomes and a selective capacity to utilize plant glucans.</title>
        <authorList>
            <consortium name="NISC Comparative Sequencing Program"/>
            <person name="Wegmann U."/>
            <person name="Louis P."/>
            <person name="Goesmann A."/>
            <person name="Henrissat B."/>
            <person name="Duncan S.H."/>
            <person name="Flint H.J."/>
        </authorList>
    </citation>
    <scope>NUCLEOTIDE SEQUENCE</scope>
    <source>
        <strain evidence="3">CGMCC 1.8884</strain>
    </source>
</reference>
<feature type="transmembrane region" description="Helical" evidence="1">
    <location>
        <begin position="129"/>
        <end position="148"/>
    </location>
</feature>
<evidence type="ECO:0000313" key="5">
    <source>
        <dbReference type="Proteomes" id="UP000652720"/>
    </source>
</evidence>
<evidence type="ECO:0000313" key="3">
    <source>
        <dbReference type="EMBL" id="GGP30486.1"/>
    </source>
</evidence>
<evidence type="ECO:0000256" key="1">
    <source>
        <dbReference type="SAM" id="Phobius"/>
    </source>
</evidence>
<evidence type="ECO:0008006" key="6">
    <source>
        <dbReference type="Google" id="ProtNLM"/>
    </source>
</evidence>
<dbReference type="PANTHER" id="PTHR31721:SF4">
    <property type="entry name" value="OS06G0710300 PROTEIN"/>
    <property type="match status" value="1"/>
</dbReference>
<sequence length="193" mass="20799">MKPRYPDAVSLPDPVRPPFRAPRTARGVFGLTRLIVELGVFSSAAFSLALFVAAIFQAYHTISHAMRQLGEDGTAKHLMIAAVEQADLLLVGMALLTMSFGMQALFVGRVENVPDWLHIRSFDDLKKKLIGIVVVALGVNFFSVALEWKGGGDLLTYGAALAAVILALSAYSVVLSRGGHGEKHREDDDASHA</sequence>
<reference evidence="2" key="4">
    <citation type="submission" date="2023-08" db="EMBL/GenBank/DDBJ databases">
        <authorList>
            <person name="Sun Q."/>
            <person name="Zhou Y."/>
        </authorList>
    </citation>
    <scope>NUCLEOTIDE SEQUENCE</scope>
    <source>
        <strain evidence="3">CGMCC 1.8884</strain>
        <strain evidence="2">CGMCC 1.8885</strain>
    </source>
</reference>
<evidence type="ECO:0000313" key="4">
    <source>
        <dbReference type="Proteomes" id="UP000630135"/>
    </source>
</evidence>
<reference evidence="2" key="2">
    <citation type="journal article" date="2014" name="Int. J. Syst. Evol. Microbiol.">
        <title>Complete genome sequence of Corynebacterium casei LMG S-19264T (=DSM 44701T), isolated from a smear-ripened cheese.</title>
        <authorList>
            <consortium name="US DOE Joint Genome Institute (JGI-PGF)"/>
            <person name="Walter F."/>
            <person name="Albersmeier A."/>
            <person name="Kalinowski J."/>
            <person name="Ruckert C."/>
        </authorList>
    </citation>
    <scope>NUCLEOTIDE SEQUENCE</scope>
    <source>
        <strain evidence="2">CGMCC 1.8885</strain>
    </source>
</reference>